<dbReference type="PROSITE" id="PS50026">
    <property type="entry name" value="EGF_3"/>
    <property type="match status" value="11"/>
</dbReference>
<dbReference type="InterPro" id="IPR013783">
    <property type="entry name" value="Ig-like_fold"/>
</dbReference>
<keyword evidence="6" id="KW-0325">Glycoprotein</keyword>
<dbReference type="Pfam" id="PF00092">
    <property type="entry name" value="VWA"/>
    <property type="match status" value="2"/>
</dbReference>
<evidence type="ECO:0000313" key="10">
    <source>
        <dbReference type="Proteomes" id="UP001152795"/>
    </source>
</evidence>
<dbReference type="AlphaFoldDB" id="A0A7D9ICC9"/>
<feature type="disulfide bond" evidence="7">
    <location>
        <begin position="991"/>
        <end position="1043"/>
    </location>
</feature>
<dbReference type="OrthoDB" id="286301at2759"/>
<dbReference type="SUPFAM" id="SSF53300">
    <property type="entry name" value="vWA-like"/>
    <property type="match status" value="2"/>
</dbReference>
<feature type="disulfide bond" evidence="7">
    <location>
        <begin position="987"/>
        <end position="1041"/>
    </location>
</feature>
<dbReference type="PROSITE" id="PS01186">
    <property type="entry name" value="EGF_2"/>
    <property type="match status" value="11"/>
</dbReference>
<dbReference type="InterPro" id="IPR006207">
    <property type="entry name" value="Cys_knot_C"/>
</dbReference>
<dbReference type="SMART" id="SM00179">
    <property type="entry name" value="EGF_CA"/>
    <property type="match status" value="11"/>
</dbReference>
<evidence type="ECO:0000256" key="1">
    <source>
        <dbReference type="ARBA" id="ARBA00004239"/>
    </source>
</evidence>
<dbReference type="InterPro" id="IPR009030">
    <property type="entry name" value="Growth_fac_rcpt_cys_sf"/>
</dbReference>
<gene>
    <name evidence="9" type="ORF">PACLA_8A038559</name>
</gene>
<dbReference type="Gene3D" id="2.60.40.10">
    <property type="entry name" value="Immunoglobulins"/>
    <property type="match status" value="1"/>
</dbReference>
<dbReference type="SMART" id="SM00060">
    <property type="entry name" value="FN3"/>
    <property type="match status" value="1"/>
</dbReference>
<evidence type="ECO:0000313" key="9">
    <source>
        <dbReference type="EMBL" id="CAB4002389.1"/>
    </source>
</evidence>
<dbReference type="InterPro" id="IPR000742">
    <property type="entry name" value="EGF"/>
</dbReference>
<name>A0A7D9ICC9_PARCT</name>
<evidence type="ECO:0000256" key="6">
    <source>
        <dbReference type="ARBA" id="ARBA00023180"/>
    </source>
</evidence>
<dbReference type="PANTHER" id="PTHR24038:SF11">
    <property type="entry name" value="INTEGRIN BETA-LIKE PROTEIN E"/>
    <property type="match status" value="1"/>
</dbReference>
<evidence type="ECO:0000256" key="5">
    <source>
        <dbReference type="ARBA" id="ARBA00023157"/>
    </source>
</evidence>
<dbReference type="InterPro" id="IPR036465">
    <property type="entry name" value="vWFA_dom_sf"/>
</dbReference>
<comment type="subcellular location">
    <subcellularLocation>
        <location evidence="2">Membrane</location>
    </subcellularLocation>
    <subcellularLocation>
        <location evidence="1">Secreted</location>
        <location evidence="1">Extracellular space</location>
    </subcellularLocation>
</comment>
<sequence length="1052" mass="113101">IKICGTPQEDCSEFATCADTGPGTYTCTCNEGYTGNGKTCEEIKICGTPQEDCSEFATCADTGPGTYTCTCNEGYTGDGKTCQEIKICGTLQEDCSEFATCADTGLGTYTCTCNEGYTGNGKTCEEITICGTPQEDCSELATCTDTGPGTFTCTCNEGYTGDGKTCQEIKICGTLQEDCSEFATCADTGPGTYTCTCNEGYTGNGKTCEEITICGTPQEDCSELATCTDTGPGTFTCTCNEGYTGDGKTCQEIKICGTLQEDCSEFATCADTGPGTYTCTCNEGYTGNGKTCEEIKICGTPQEDCSEFATCADTGPSFHSCTCNDGYTGNGKTCEEIKVCGTSQDDCSEFATCADTGPGSHTCTCNEGYTGDGKQCSEIKICGTDEDDCHMYAVCANTGPGQYSCTCIQGYTGDGKNCVGPEIHGPILFDVTPENPSTISAAWRPPAEIIELDIIEYSVCYTDVSNGDKLCKTTTPTTPDGPVNIHLTDVIEDTTYEVVVTARNASGYGPPSNVMIVKTPVSPDSCDKKTDTIFVVDRSSKISKAGFNKIRSFIRSVGKRLRIGVKNEKKEIIGQGAIVTFSNEGEKIITLKDSRTPGRFVKAVRSMPGPLSNGTTKTHRGLEVAYRQVAVVGEGLRARDDSVHKVVVVIANGHQTRERNGYVYVGDAVKPFFKRGIDVIAIGVGLETEKAKEQLTDMVRIPENAFFVNHHSNLSSAMNKIVSRVCPKIKICGSPQDDCHRFATCFDTAPGKHKCICQDGYFGNGKECAEKRCKFDIGFLIDSSASMRDCNYEKEKNLVKHIAEQMQVTPGKSRASVLLFSNSAAMYKNFNRFEELMDFNMLVNELPMVGGATHLDKALEVAASEMFTTANGMRNSKVPKLLFLLTDGAQAAGSMSKPLQEVVSSLHKRNIRVVVIGAGEADEQQLSPLVQSSEDLLMVKRFEDATDQLTTFADQMCSVGRCSYMERTVPVRIEGCVSTQPVKMGACMGKCVTGPNFQQTNGVFKIDCQTCRPGGYAIKTVVLSCPGNKRRSFEIKAVTSCICAKCPWKKHL</sequence>
<evidence type="ECO:0000256" key="4">
    <source>
        <dbReference type="ARBA" id="ARBA00023136"/>
    </source>
</evidence>
<keyword evidence="3 8" id="KW-0245">EGF-like domain</keyword>
<dbReference type="PROSITE" id="PS50234">
    <property type="entry name" value="VWFA"/>
    <property type="match status" value="2"/>
</dbReference>
<dbReference type="Pfam" id="PF12947">
    <property type="entry name" value="EGF_3"/>
    <property type="match status" value="10"/>
</dbReference>
<dbReference type="InterPro" id="IPR001881">
    <property type="entry name" value="EGF-like_Ca-bd_dom"/>
</dbReference>
<dbReference type="PROSITE" id="PS50853">
    <property type="entry name" value="FN3"/>
    <property type="match status" value="1"/>
</dbReference>
<feature type="disulfide bond" evidence="7">
    <location>
        <begin position="976"/>
        <end position="1025"/>
    </location>
</feature>
<evidence type="ECO:0000256" key="8">
    <source>
        <dbReference type="PROSITE-ProRule" id="PRU00076"/>
    </source>
</evidence>
<organism evidence="9 10">
    <name type="scientific">Paramuricea clavata</name>
    <name type="common">Red gorgonian</name>
    <name type="synonym">Violescent sea-whip</name>
    <dbReference type="NCBI Taxonomy" id="317549"/>
    <lineage>
        <taxon>Eukaryota</taxon>
        <taxon>Metazoa</taxon>
        <taxon>Cnidaria</taxon>
        <taxon>Anthozoa</taxon>
        <taxon>Octocorallia</taxon>
        <taxon>Malacalcyonacea</taxon>
        <taxon>Plexauridae</taxon>
        <taxon>Paramuricea</taxon>
    </lineage>
</organism>
<accession>A0A7D9ICC9</accession>
<reference evidence="9" key="1">
    <citation type="submission" date="2020-04" db="EMBL/GenBank/DDBJ databases">
        <authorList>
            <person name="Alioto T."/>
            <person name="Alioto T."/>
            <person name="Gomez Garrido J."/>
        </authorList>
    </citation>
    <scope>NUCLEOTIDE SEQUENCE</scope>
    <source>
        <strain evidence="9">A484AB</strain>
    </source>
</reference>
<dbReference type="SUPFAM" id="SSF49265">
    <property type="entry name" value="Fibronectin type III"/>
    <property type="match status" value="1"/>
</dbReference>
<proteinExistence type="predicted"/>
<dbReference type="SMART" id="SM00181">
    <property type="entry name" value="EGF"/>
    <property type="match status" value="11"/>
</dbReference>
<protein>
    <submittedName>
        <fullName evidence="9">Fibrillin-2-like isoform X48</fullName>
    </submittedName>
</protein>
<dbReference type="InterPro" id="IPR036116">
    <property type="entry name" value="FN3_sf"/>
</dbReference>
<dbReference type="Gene3D" id="3.40.50.410">
    <property type="entry name" value="von Willebrand factor, type A domain"/>
    <property type="match status" value="2"/>
</dbReference>
<dbReference type="SMART" id="SM00327">
    <property type="entry name" value="VWA"/>
    <property type="match status" value="2"/>
</dbReference>
<dbReference type="GO" id="GO:0016020">
    <property type="term" value="C:membrane"/>
    <property type="evidence" value="ECO:0007669"/>
    <property type="project" value="UniProtKB-SubCell"/>
</dbReference>
<keyword evidence="4" id="KW-0472">Membrane</keyword>
<dbReference type="Pfam" id="PF00041">
    <property type="entry name" value="fn3"/>
    <property type="match status" value="1"/>
</dbReference>
<dbReference type="PROSITE" id="PS01225">
    <property type="entry name" value="CTCK_2"/>
    <property type="match status" value="1"/>
</dbReference>
<dbReference type="Gene3D" id="2.10.25.10">
    <property type="entry name" value="Laminin"/>
    <property type="match status" value="11"/>
</dbReference>
<dbReference type="SUPFAM" id="SSF57184">
    <property type="entry name" value="Growth factor receptor domain"/>
    <property type="match status" value="4"/>
</dbReference>
<evidence type="ECO:0000256" key="7">
    <source>
        <dbReference type="PROSITE-ProRule" id="PRU00039"/>
    </source>
</evidence>
<dbReference type="InterPro" id="IPR024731">
    <property type="entry name" value="NELL2-like_EGF"/>
</dbReference>
<dbReference type="EMBL" id="CACRXK020004338">
    <property type="protein sequence ID" value="CAB4002389.1"/>
    <property type="molecule type" value="Genomic_DNA"/>
</dbReference>
<dbReference type="SMART" id="SM00041">
    <property type="entry name" value="CT"/>
    <property type="match status" value="1"/>
</dbReference>
<dbReference type="PANTHER" id="PTHR24038">
    <property type="entry name" value="STABILIN"/>
    <property type="match status" value="1"/>
</dbReference>
<dbReference type="CDD" id="cd01450">
    <property type="entry name" value="vWFA_subfamily_ECM"/>
    <property type="match status" value="2"/>
</dbReference>
<dbReference type="GO" id="GO:0005509">
    <property type="term" value="F:calcium ion binding"/>
    <property type="evidence" value="ECO:0007669"/>
    <property type="project" value="InterPro"/>
</dbReference>
<comment type="caution">
    <text evidence="8">Lacks conserved residue(s) required for the propagation of feature annotation.</text>
</comment>
<dbReference type="InterPro" id="IPR002035">
    <property type="entry name" value="VWF_A"/>
</dbReference>
<dbReference type="CDD" id="cd00063">
    <property type="entry name" value="FN3"/>
    <property type="match status" value="1"/>
</dbReference>
<dbReference type="GO" id="GO:0005576">
    <property type="term" value="C:extracellular region"/>
    <property type="evidence" value="ECO:0007669"/>
    <property type="project" value="UniProtKB-SubCell"/>
</dbReference>
<keyword evidence="10" id="KW-1185">Reference proteome</keyword>
<evidence type="ECO:0000256" key="2">
    <source>
        <dbReference type="ARBA" id="ARBA00004370"/>
    </source>
</evidence>
<keyword evidence="5 7" id="KW-1015">Disulfide bond</keyword>
<dbReference type="InterPro" id="IPR003961">
    <property type="entry name" value="FN3_dom"/>
</dbReference>
<dbReference type="GO" id="GO:0007399">
    <property type="term" value="P:nervous system development"/>
    <property type="evidence" value="ECO:0007669"/>
    <property type="project" value="UniProtKB-ARBA"/>
</dbReference>
<comment type="caution">
    <text evidence="9">The sequence shown here is derived from an EMBL/GenBank/DDBJ whole genome shotgun (WGS) entry which is preliminary data.</text>
</comment>
<feature type="non-terminal residue" evidence="9">
    <location>
        <position position="1052"/>
    </location>
</feature>
<dbReference type="Proteomes" id="UP001152795">
    <property type="component" value="Unassembled WGS sequence"/>
</dbReference>
<evidence type="ECO:0000256" key="3">
    <source>
        <dbReference type="ARBA" id="ARBA00022536"/>
    </source>
</evidence>